<dbReference type="InterPro" id="IPR036388">
    <property type="entry name" value="WH-like_DNA-bd_sf"/>
</dbReference>
<dbReference type="Proteomes" id="UP000264071">
    <property type="component" value="Unassembled WGS sequence"/>
</dbReference>
<evidence type="ECO:0000256" key="5">
    <source>
        <dbReference type="HAMAP-Rule" id="MF_01114"/>
    </source>
</evidence>
<keyword evidence="4 5" id="KW-0963">Cytoplasm</keyword>
<feature type="domain" description="RecX second three-helical" evidence="6">
    <location>
        <begin position="111"/>
        <end position="150"/>
    </location>
</feature>
<organism evidence="8 9">
    <name type="scientific">Gemmatimonas aurantiaca</name>
    <dbReference type="NCBI Taxonomy" id="173480"/>
    <lineage>
        <taxon>Bacteria</taxon>
        <taxon>Pseudomonadati</taxon>
        <taxon>Gemmatimonadota</taxon>
        <taxon>Gemmatimonadia</taxon>
        <taxon>Gemmatimonadales</taxon>
        <taxon>Gemmatimonadaceae</taxon>
        <taxon>Gemmatimonas</taxon>
    </lineage>
</organism>
<dbReference type="HAMAP" id="MF_01114">
    <property type="entry name" value="RecX"/>
    <property type="match status" value="1"/>
</dbReference>
<dbReference type="Pfam" id="PF21981">
    <property type="entry name" value="RecX_HTH3"/>
    <property type="match status" value="1"/>
</dbReference>
<comment type="similarity">
    <text evidence="2 5">Belongs to the RecX family.</text>
</comment>
<dbReference type="AlphaFoldDB" id="A0A3D4V7P2"/>
<evidence type="ECO:0000313" key="9">
    <source>
        <dbReference type="Proteomes" id="UP000264071"/>
    </source>
</evidence>
<evidence type="ECO:0000313" key="8">
    <source>
        <dbReference type="EMBL" id="HCT57156.1"/>
    </source>
</evidence>
<evidence type="ECO:0000259" key="7">
    <source>
        <dbReference type="Pfam" id="PF21981"/>
    </source>
</evidence>
<dbReference type="GO" id="GO:0005737">
    <property type="term" value="C:cytoplasm"/>
    <property type="evidence" value="ECO:0007669"/>
    <property type="project" value="UniProtKB-SubCell"/>
</dbReference>
<evidence type="ECO:0000259" key="6">
    <source>
        <dbReference type="Pfam" id="PF02631"/>
    </source>
</evidence>
<protein>
    <recommendedName>
        <fullName evidence="3 5">Regulatory protein RecX</fullName>
    </recommendedName>
</protein>
<dbReference type="EMBL" id="DPIY01000007">
    <property type="protein sequence ID" value="HCT57156.1"/>
    <property type="molecule type" value="Genomic_DNA"/>
</dbReference>
<dbReference type="InterPro" id="IPR053925">
    <property type="entry name" value="RecX_HTH_3rd"/>
</dbReference>
<dbReference type="InterPro" id="IPR003783">
    <property type="entry name" value="Regulatory_RecX"/>
</dbReference>
<comment type="subcellular location">
    <subcellularLocation>
        <location evidence="1 5">Cytoplasm</location>
    </subcellularLocation>
</comment>
<evidence type="ECO:0000256" key="4">
    <source>
        <dbReference type="ARBA" id="ARBA00022490"/>
    </source>
</evidence>
<dbReference type="InterPro" id="IPR053924">
    <property type="entry name" value="RecX_HTH_2nd"/>
</dbReference>
<evidence type="ECO:0000256" key="3">
    <source>
        <dbReference type="ARBA" id="ARBA00018111"/>
    </source>
</evidence>
<comment type="caution">
    <text evidence="8">The sequence shown here is derived from an EMBL/GenBank/DDBJ whole genome shotgun (WGS) entry which is preliminary data.</text>
</comment>
<proteinExistence type="inferred from homology"/>
<feature type="domain" description="RecX third three-helical" evidence="7">
    <location>
        <begin position="164"/>
        <end position="209"/>
    </location>
</feature>
<sequence length="218" mass="24114">MEALRIKSLRESPRRPGRYLLELSDGQAFVVGVAVLADVGATRIGAELTADAVERLREESVITELMDRAVDALARSRRTRSELEVRLRRREATPLQIRTALDRLEASGVLSDEAVARAEAASRLRRGDAPARVRQQLRKKGVAAPRVTAAVAEALEEAREAGFDELASCRAIAEKRVRSLASLEPAVAERRLVAFLLRRGYAGSLVRRVAREVLRRTE</sequence>
<evidence type="ECO:0000256" key="1">
    <source>
        <dbReference type="ARBA" id="ARBA00004496"/>
    </source>
</evidence>
<evidence type="ECO:0000256" key="2">
    <source>
        <dbReference type="ARBA" id="ARBA00009695"/>
    </source>
</evidence>
<dbReference type="Pfam" id="PF02631">
    <property type="entry name" value="RecX_HTH2"/>
    <property type="match status" value="1"/>
</dbReference>
<dbReference type="GO" id="GO:0006282">
    <property type="term" value="P:regulation of DNA repair"/>
    <property type="evidence" value="ECO:0007669"/>
    <property type="project" value="UniProtKB-UniRule"/>
</dbReference>
<dbReference type="Gene3D" id="1.10.10.10">
    <property type="entry name" value="Winged helix-like DNA-binding domain superfamily/Winged helix DNA-binding domain"/>
    <property type="match status" value="3"/>
</dbReference>
<comment type="function">
    <text evidence="5">Modulates RecA activity.</text>
</comment>
<name>A0A3D4V7P2_9BACT</name>
<reference evidence="8 9" key="1">
    <citation type="journal article" date="2018" name="Nat. Biotechnol.">
        <title>A standardized bacterial taxonomy based on genome phylogeny substantially revises the tree of life.</title>
        <authorList>
            <person name="Parks D.H."/>
            <person name="Chuvochina M."/>
            <person name="Waite D.W."/>
            <person name="Rinke C."/>
            <person name="Skarshewski A."/>
            <person name="Chaumeil P.A."/>
            <person name="Hugenholtz P."/>
        </authorList>
    </citation>
    <scope>NUCLEOTIDE SEQUENCE [LARGE SCALE GENOMIC DNA]</scope>
    <source>
        <strain evidence="8">UBA8844</strain>
    </source>
</reference>
<gene>
    <name evidence="5" type="primary">recX</name>
    <name evidence="8" type="ORF">DGD08_08070</name>
</gene>
<dbReference type="PANTHER" id="PTHR33602">
    <property type="entry name" value="REGULATORY PROTEIN RECX FAMILY PROTEIN"/>
    <property type="match status" value="1"/>
</dbReference>
<accession>A0A3D4V7P2</accession>
<dbReference type="PANTHER" id="PTHR33602:SF1">
    <property type="entry name" value="REGULATORY PROTEIN RECX FAMILY PROTEIN"/>
    <property type="match status" value="1"/>
</dbReference>